<evidence type="ECO:0000259" key="6">
    <source>
        <dbReference type="PROSITE" id="PS50110"/>
    </source>
</evidence>
<keyword evidence="3" id="KW-0804">Transcription</keyword>
<dbReference type="OrthoDB" id="60033at2759"/>
<feature type="compositionally biased region" description="Low complexity" evidence="5">
    <location>
        <begin position="165"/>
        <end position="185"/>
    </location>
</feature>
<keyword evidence="2" id="KW-0805">Transcription regulation</keyword>
<feature type="modified residue" description="4-aspartylphosphate" evidence="4">
    <location>
        <position position="78"/>
    </location>
</feature>
<dbReference type="Proteomes" id="UP000501690">
    <property type="component" value="Linkage Group LG11"/>
</dbReference>
<dbReference type="EMBL" id="CP039355">
    <property type="protein sequence ID" value="QCE13845.1"/>
    <property type="molecule type" value="Genomic_DNA"/>
</dbReference>
<proteinExistence type="predicted"/>
<dbReference type="AlphaFoldDB" id="A0A4D6NNN8"/>
<dbReference type="InterPro" id="IPR045279">
    <property type="entry name" value="ARR-like"/>
</dbReference>
<dbReference type="Pfam" id="PF00072">
    <property type="entry name" value="Response_reg"/>
    <property type="match status" value="1"/>
</dbReference>
<feature type="region of interest" description="Disordered" evidence="5">
    <location>
        <begin position="151"/>
        <end position="185"/>
    </location>
</feature>
<dbReference type="InterPro" id="IPR001789">
    <property type="entry name" value="Sig_transdc_resp-reg_receiver"/>
</dbReference>
<dbReference type="GO" id="GO:0009736">
    <property type="term" value="P:cytokinin-activated signaling pathway"/>
    <property type="evidence" value="ECO:0007669"/>
    <property type="project" value="InterPro"/>
</dbReference>
<gene>
    <name evidence="7" type="ORF">DEO72_LG11g843</name>
</gene>
<evidence type="ECO:0000313" key="8">
    <source>
        <dbReference type="Proteomes" id="UP000501690"/>
    </source>
</evidence>
<dbReference type="PANTHER" id="PTHR43874:SF62">
    <property type="entry name" value="TWO-COMPONENT RESPONSE REGULATOR ARR6"/>
    <property type="match status" value="1"/>
</dbReference>
<dbReference type="PANTHER" id="PTHR43874">
    <property type="entry name" value="TWO-COMPONENT RESPONSE REGULATOR"/>
    <property type="match status" value="1"/>
</dbReference>
<protein>
    <submittedName>
        <fullName evidence="7">Two-component response regulator ARR-A family</fullName>
    </submittedName>
</protein>
<evidence type="ECO:0000256" key="3">
    <source>
        <dbReference type="ARBA" id="ARBA00023163"/>
    </source>
</evidence>
<evidence type="ECO:0000313" key="7">
    <source>
        <dbReference type="EMBL" id="QCE13845.1"/>
    </source>
</evidence>
<sequence length="208" mass="22458">MAAAGDVFLPEVGAGKLHVLAVDDSHVDRKVIERLLKISSCQVTVVESGSRALQYLGLDGEKSSIGFDSVKVNLIMTDYSMPGMTGYELLKKIKESSVFREVPVVVMSSENILTRIDSCLEEGAEEFLLKPVKLSDVKRVTDFIMKGEGKKGVKKSHKRSRSDDYSPPSSSSSSSISTAFSSVSHPCDLSLPASPSSALLSKKTRLSI</sequence>
<dbReference type="Gene3D" id="3.40.50.2300">
    <property type="match status" value="1"/>
</dbReference>
<organism evidence="7 8">
    <name type="scientific">Vigna unguiculata</name>
    <name type="common">Cowpea</name>
    <dbReference type="NCBI Taxonomy" id="3917"/>
    <lineage>
        <taxon>Eukaryota</taxon>
        <taxon>Viridiplantae</taxon>
        <taxon>Streptophyta</taxon>
        <taxon>Embryophyta</taxon>
        <taxon>Tracheophyta</taxon>
        <taxon>Spermatophyta</taxon>
        <taxon>Magnoliopsida</taxon>
        <taxon>eudicotyledons</taxon>
        <taxon>Gunneridae</taxon>
        <taxon>Pentapetalae</taxon>
        <taxon>rosids</taxon>
        <taxon>fabids</taxon>
        <taxon>Fabales</taxon>
        <taxon>Fabaceae</taxon>
        <taxon>Papilionoideae</taxon>
        <taxon>50 kb inversion clade</taxon>
        <taxon>NPAAA clade</taxon>
        <taxon>indigoferoid/millettioid clade</taxon>
        <taxon>Phaseoleae</taxon>
        <taxon>Vigna</taxon>
    </lineage>
</organism>
<dbReference type="PROSITE" id="PS50110">
    <property type="entry name" value="RESPONSE_REGULATORY"/>
    <property type="match status" value="1"/>
</dbReference>
<reference evidence="7 8" key="1">
    <citation type="submission" date="2019-04" db="EMBL/GenBank/DDBJ databases">
        <title>An improved genome assembly and genetic linkage map for asparagus bean, Vigna unguiculata ssp. sesquipedialis.</title>
        <authorList>
            <person name="Xia Q."/>
            <person name="Zhang R."/>
            <person name="Dong Y."/>
        </authorList>
    </citation>
    <scope>NUCLEOTIDE SEQUENCE [LARGE SCALE GENOMIC DNA]</scope>
    <source>
        <tissue evidence="7">Leaf</tissue>
    </source>
</reference>
<dbReference type="SUPFAM" id="SSF52172">
    <property type="entry name" value="CheY-like"/>
    <property type="match status" value="1"/>
</dbReference>
<evidence type="ECO:0000256" key="5">
    <source>
        <dbReference type="SAM" id="MobiDB-lite"/>
    </source>
</evidence>
<accession>A0A4D6NNN8</accession>
<name>A0A4D6NNN8_VIGUN</name>
<evidence type="ECO:0000256" key="2">
    <source>
        <dbReference type="ARBA" id="ARBA00023015"/>
    </source>
</evidence>
<dbReference type="Gramene" id="Vigun09g080900.1.v1.2">
    <property type="protein sequence ID" value="Vigun09g080900.1.v1.2"/>
    <property type="gene ID" value="Vigun09g080900.v1.2"/>
</dbReference>
<dbReference type="SMART" id="SM00448">
    <property type="entry name" value="REC"/>
    <property type="match status" value="1"/>
</dbReference>
<evidence type="ECO:0000256" key="4">
    <source>
        <dbReference type="PROSITE-ProRule" id="PRU00169"/>
    </source>
</evidence>
<dbReference type="GO" id="GO:0000160">
    <property type="term" value="P:phosphorelay signal transduction system"/>
    <property type="evidence" value="ECO:0007669"/>
    <property type="project" value="UniProtKB-KW"/>
</dbReference>
<keyword evidence="1" id="KW-0902">Two-component regulatory system</keyword>
<evidence type="ECO:0000256" key="1">
    <source>
        <dbReference type="ARBA" id="ARBA00023012"/>
    </source>
</evidence>
<dbReference type="InterPro" id="IPR011006">
    <property type="entry name" value="CheY-like_superfamily"/>
</dbReference>
<dbReference type="CDD" id="cd17581">
    <property type="entry name" value="REC_typeA_ARR"/>
    <property type="match status" value="1"/>
</dbReference>
<keyword evidence="8" id="KW-1185">Reference proteome</keyword>
<feature type="domain" description="Response regulatory" evidence="6">
    <location>
        <begin position="18"/>
        <end position="145"/>
    </location>
</feature>
<keyword evidence="4" id="KW-0597">Phosphoprotein</keyword>